<dbReference type="AlphaFoldDB" id="A0A4R2N6J0"/>
<protein>
    <submittedName>
        <fullName evidence="5">DNA-binding CsgD family transcriptional regulator</fullName>
    </submittedName>
</protein>
<dbReference type="PANTHER" id="PTHR44688">
    <property type="entry name" value="DNA-BINDING TRANSCRIPTIONAL ACTIVATOR DEVR_DOSR"/>
    <property type="match status" value="1"/>
</dbReference>
<dbReference type="SMART" id="SM00421">
    <property type="entry name" value="HTH_LUXR"/>
    <property type="match status" value="1"/>
</dbReference>
<evidence type="ECO:0000259" key="4">
    <source>
        <dbReference type="SMART" id="SM00421"/>
    </source>
</evidence>
<dbReference type="Gene3D" id="1.10.10.10">
    <property type="entry name" value="Winged helix-like DNA-binding domain superfamily/Winged helix DNA-binding domain"/>
    <property type="match status" value="1"/>
</dbReference>
<evidence type="ECO:0000256" key="2">
    <source>
        <dbReference type="ARBA" id="ARBA00023125"/>
    </source>
</evidence>
<dbReference type="InterPro" id="IPR000792">
    <property type="entry name" value="Tscrpt_reg_LuxR_C"/>
</dbReference>
<keyword evidence="3" id="KW-0804">Transcription</keyword>
<dbReference type="OrthoDB" id="8888273at2"/>
<proteinExistence type="predicted"/>
<organism evidence="5 6">
    <name type="scientific">Simplicispira metamorpha</name>
    <dbReference type="NCBI Taxonomy" id="80881"/>
    <lineage>
        <taxon>Bacteria</taxon>
        <taxon>Pseudomonadati</taxon>
        <taxon>Pseudomonadota</taxon>
        <taxon>Betaproteobacteria</taxon>
        <taxon>Burkholderiales</taxon>
        <taxon>Comamonadaceae</taxon>
        <taxon>Simplicispira</taxon>
    </lineage>
</organism>
<feature type="domain" description="HTH luxR-type" evidence="4">
    <location>
        <begin position="331"/>
        <end position="388"/>
    </location>
</feature>
<dbReference type="PRINTS" id="PR00038">
    <property type="entry name" value="HTHLUXR"/>
</dbReference>
<sequence>MDTSLLSRFSQTVESIHFAALQPEQWPAALERIALLQGAERTLLFTPTVSPQDGGFVLAHHIPESILSEWALHYSQHDLWTACTLLNGTPKDGDVVMSHELVPDAEFLGSVFYREFLARQNIRHMCCGIVFSGCSDHLPLTGCSVFRPSPAKVFDQDNRASHTLITRHLSLALALGTIMRLRDSEFRLATSLHALDRLHTGVLLLGPRGNVTFANRNALDVLAQGLGLRLQSGHPLTDGLGWLQASTPNEQVLLRSEMRAALANDFLRPAHFSNGMAIRGTSGSSRLTVHTVPVAEASSALWSPSIRTGALVFITNAAKVPQLDPAFLLKIYGITGAELRVAQQVLHGQSVQEMAQQLHLAENTVKTHLKRLFEKTHTKRQAELIHLFITLAQQY</sequence>
<dbReference type="GO" id="GO:0006355">
    <property type="term" value="P:regulation of DNA-templated transcription"/>
    <property type="evidence" value="ECO:0007669"/>
    <property type="project" value="InterPro"/>
</dbReference>
<dbReference type="Pfam" id="PF00196">
    <property type="entry name" value="GerE"/>
    <property type="match status" value="1"/>
</dbReference>
<evidence type="ECO:0000256" key="1">
    <source>
        <dbReference type="ARBA" id="ARBA00023015"/>
    </source>
</evidence>
<evidence type="ECO:0000313" key="6">
    <source>
        <dbReference type="Proteomes" id="UP000295182"/>
    </source>
</evidence>
<dbReference type="PANTHER" id="PTHR44688:SF16">
    <property type="entry name" value="DNA-BINDING TRANSCRIPTIONAL ACTIVATOR DEVR_DOSR"/>
    <property type="match status" value="1"/>
</dbReference>
<dbReference type="InterPro" id="IPR016032">
    <property type="entry name" value="Sig_transdc_resp-reg_C-effctor"/>
</dbReference>
<dbReference type="GO" id="GO:0003677">
    <property type="term" value="F:DNA binding"/>
    <property type="evidence" value="ECO:0007669"/>
    <property type="project" value="UniProtKB-KW"/>
</dbReference>
<keyword evidence="2 5" id="KW-0238">DNA-binding</keyword>
<accession>A0A4R2N6J0</accession>
<evidence type="ECO:0000313" key="5">
    <source>
        <dbReference type="EMBL" id="TCP16405.1"/>
    </source>
</evidence>
<dbReference type="EMBL" id="SLXH01000018">
    <property type="protein sequence ID" value="TCP16405.1"/>
    <property type="molecule type" value="Genomic_DNA"/>
</dbReference>
<keyword evidence="6" id="KW-1185">Reference proteome</keyword>
<evidence type="ECO:0000256" key="3">
    <source>
        <dbReference type="ARBA" id="ARBA00023163"/>
    </source>
</evidence>
<reference evidence="5 6" key="1">
    <citation type="submission" date="2019-03" db="EMBL/GenBank/DDBJ databases">
        <title>Genomic Encyclopedia of Type Strains, Phase IV (KMG-IV): sequencing the most valuable type-strain genomes for metagenomic binning, comparative biology and taxonomic classification.</title>
        <authorList>
            <person name="Goeker M."/>
        </authorList>
    </citation>
    <scope>NUCLEOTIDE SEQUENCE [LARGE SCALE GENOMIC DNA]</scope>
    <source>
        <strain evidence="5 6">DSM 1837</strain>
    </source>
</reference>
<keyword evidence="1" id="KW-0805">Transcription regulation</keyword>
<comment type="caution">
    <text evidence="5">The sequence shown here is derived from an EMBL/GenBank/DDBJ whole genome shotgun (WGS) entry which is preliminary data.</text>
</comment>
<dbReference type="SUPFAM" id="SSF46894">
    <property type="entry name" value="C-terminal effector domain of the bipartite response regulators"/>
    <property type="match status" value="1"/>
</dbReference>
<dbReference type="CDD" id="cd06170">
    <property type="entry name" value="LuxR_C_like"/>
    <property type="match status" value="1"/>
</dbReference>
<gene>
    <name evidence="5" type="ORF">EV674_11820</name>
</gene>
<dbReference type="RefSeq" id="WP_119013366.1">
    <property type="nucleotide sequence ID" value="NZ_QXNC01000016.1"/>
</dbReference>
<dbReference type="InterPro" id="IPR036388">
    <property type="entry name" value="WH-like_DNA-bd_sf"/>
</dbReference>
<dbReference type="Proteomes" id="UP000295182">
    <property type="component" value="Unassembled WGS sequence"/>
</dbReference>
<name>A0A4R2N6J0_9BURK</name>